<keyword evidence="1" id="KW-0812">Transmembrane</keyword>
<proteinExistence type="predicted"/>
<evidence type="ECO:0000313" key="3">
    <source>
        <dbReference type="Proteomes" id="UP001371456"/>
    </source>
</evidence>
<comment type="caution">
    <text evidence="2">The sequence shown here is derived from an EMBL/GenBank/DDBJ whole genome shotgun (WGS) entry which is preliminary data.</text>
</comment>
<reference evidence="2 3" key="1">
    <citation type="submission" date="2024-02" db="EMBL/GenBank/DDBJ databases">
        <title>de novo genome assembly of Solanum bulbocastanum strain 11H21.</title>
        <authorList>
            <person name="Hosaka A.J."/>
        </authorList>
    </citation>
    <scope>NUCLEOTIDE SEQUENCE [LARGE SCALE GENOMIC DNA]</scope>
    <source>
        <tissue evidence="2">Young leaves</tissue>
    </source>
</reference>
<dbReference type="EMBL" id="JBANQN010000010">
    <property type="protein sequence ID" value="KAK6777596.1"/>
    <property type="molecule type" value="Genomic_DNA"/>
</dbReference>
<feature type="transmembrane region" description="Helical" evidence="1">
    <location>
        <begin position="12"/>
        <end position="32"/>
    </location>
</feature>
<keyword evidence="1" id="KW-0472">Membrane</keyword>
<keyword evidence="3" id="KW-1185">Reference proteome</keyword>
<keyword evidence="1" id="KW-1133">Transmembrane helix</keyword>
<dbReference type="AlphaFoldDB" id="A0AAN8Y3H3"/>
<dbReference type="Proteomes" id="UP001371456">
    <property type="component" value="Unassembled WGS sequence"/>
</dbReference>
<evidence type="ECO:0000313" key="2">
    <source>
        <dbReference type="EMBL" id="KAK6777596.1"/>
    </source>
</evidence>
<evidence type="ECO:0000256" key="1">
    <source>
        <dbReference type="SAM" id="Phobius"/>
    </source>
</evidence>
<sequence length="53" mass="5973">MTMAYQVEFITTATTTILLFFYLLSAVTITAYRRCLLLSTMGTHITVPFSSTM</sequence>
<accession>A0AAN8Y3H3</accession>
<protein>
    <submittedName>
        <fullName evidence="2">Uncharacterized protein</fullName>
    </submittedName>
</protein>
<organism evidence="2 3">
    <name type="scientific">Solanum bulbocastanum</name>
    <name type="common">Wild potato</name>
    <dbReference type="NCBI Taxonomy" id="147425"/>
    <lineage>
        <taxon>Eukaryota</taxon>
        <taxon>Viridiplantae</taxon>
        <taxon>Streptophyta</taxon>
        <taxon>Embryophyta</taxon>
        <taxon>Tracheophyta</taxon>
        <taxon>Spermatophyta</taxon>
        <taxon>Magnoliopsida</taxon>
        <taxon>eudicotyledons</taxon>
        <taxon>Gunneridae</taxon>
        <taxon>Pentapetalae</taxon>
        <taxon>asterids</taxon>
        <taxon>lamiids</taxon>
        <taxon>Solanales</taxon>
        <taxon>Solanaceae</taxon>
        <taxon>Solanoideae</taxon>
        <taxon>Solaneae</taxon>
        <taxon>Solanum</taxon>
    </lineage>
</organism>
<gene>
    <name evidence="2" type="ORF">RDI58_024314</name>
</gene>
<name>A0AAN8Y3H3_SOLBU</name>